<protein>
    <submittedName>
        <fullName evidence="4">Uncharacterized protein</fullName>
    </submittedName>
</protein>
<accession>A0A2G8RNZ4</accession>
<comment type="caution">
    <text evidence="4">The sequence shown here is derived from an EMBL/GenBank/DDBJ whole genome shotgun (WGS) entry which is preliminary data.</text>
</comment>
<name>A0A2G8RNZ4_9APHY</name>
<feature type="transmembrane region" description="Helical" evidence="3">
    <location>
        <begin position="365"/>
        <end position="385"/>
    </location>
</feature>
<keyword evidence="1" id="KW-0175">Coiled coil</keyword>
<keyword evidence="5" id="KW-1185">Reference proteome</keyword>
<feature type="coiled-coil region" evidence="1">
    <location>
        <begin position="38"/>
        <end position="65"/>
    </location>
</feature>
<keyword evidence="3" id="KW-0812">Transmembrane</keyword>
<gene>
    <name evidence="4" type="ORF">GSI_14522</name>
</gene>
<evidence type="ECO:0000313" key="5">
    <source>
        <dbReference type="Proteomes" id="UP000230002"/>
    </source>
</evidence>
<keyword evidence="3" id="KW-0472">Membrane</keyword>
<sequence>MPAEHLGLCRTLLDDGETRCSVPVKPGRQSCPRHTSAYDASYKRYKDAENAAKDLRAAAQTKRGDVHTIPPEDVEPRIKRVSAYIKALESELQLRNEHDQRFIGNPDKGHLQRLDALEKQLTHHRDIVETLRARLRIQRLKPAGQPTPPKHRRRHRHTVSDPTPQPPAPSASRSFRRRSHGQPSQRRGGHGKSHSVQTGSVQGRKEHPIVLTGEGEGLVEEDDGLGHPIRPSALSFHVLEDSWVGGASGQGVEAEYQGGGVAERYEDEGCQEEPTQCEEDRPILTASCLPVGATNASPPSPSRREPTNEDGSSLQECSENGDTSTRCPVPPSPLPWIVGEYPGANPEHVEEGNEAQLGAAHRGGYLKYAFAAILPATMIVLIRMFTTIRGRTSRI</sequence>
<dbReference type="EMBL" id="AYKW01000068">
    <property type="protein sequence ID" value="PIL23213.1"/>
    <property type="molecule type" value="Genomic_DNA"/>
</dbReference>
<reference evidence="4 5" key="1">
    <citation type="journal article" date="2015" name="Sci. Rep.">
        <title>Chromosome-level genome map provides insights into diverse defense mechanisms in the medicinal fungus Ganoderma sinense.</title>
        <authorList>
            <person name="Zhu Y."/>
            <person name="Xu J."/>
            <person name="Sun C."/>
            <person name="Zhou S."/>
            <person name="Xu H."/>
            <person name="Nelson D.R."/>
            <person name="Qian J."/>
            <person name="Song J."/>
            <person name="Luo H."/>
            <person name="Xiang L."/>
            <person name="Li Y."/>
            <person name="Xu Z."/>
            <person name="Ji A."/>
            <person name="Wang L."/>
            <person name="Lu S."/>
            <person name="Hayward A."/>
            <person name="Sun W."/>
            <person name="Li X."/>
            <person name="Schwartz D.C."/>
            <person name="Wang Y."/>
            <person name="Chen S."/>
        </authorList>
    </citation>
    <scope>NUCLEOTIDE SEQUENCE [LARGE SCALE GENOMIC DNA]</scope>
    <source>
        <strain evidence="4 5">ZZ0214-1</strain>
    </source>
</reference>
<dbReference type="OrthoDB" id="2756263at2759"/>
<dbReference type="AlphaFoldDB" id="A0A2G8RNZ4"/>
<dbReference type="Proteomes" id="UP000230002">
    <property type="component" value="Unassembled WGS sequence"/>
</dbReference>
<feature type="region of interest" description="Disordered" evidence="2">
    <location>
        <begin position="136"/>
        <end position="209"/>
    </location>
</feature>
<feature type="region of interest" description="Disordered" evidence="2">
    <location>
        <begin position="289"/>
        <end position="328"/>
    </location>
</feature>
<feature type="compositionally biased region" description="Polar residues" evidence="2">
    <location>
        <begin position="309"/>
        <end position="326"/>
    </location>
</feature>
<organism evidence="4 5">
    <name type="scientific">Ganoderma sinense ZZ0214-1</name>
    <dbReference type="NCBI Taxonomy" id="1077348"/>
    <lineage>
        <taxon>Eukaryota</taxon>
        <taxon>Fungi</taxon>
        <taxon>Dikarya</taxon>
        <taxon>Basidiomycota</taxon>
        <taxon>Agaricomycotina</taxon>
        <taxon>Agaricomycetes</taxon>
        <taxon>Polyporales</taxon>
        <taxon>Polyporaceae</taxon>
        <taxon>Ganoderma</taxon>
    </lineage>
</organism>
<evidence type="ECO:0000256" key="1">
    <source>
        <dbReference type="SAM" id="Coils"/>
    </source>
</evidence>
<evidence type="ECO:0000256" key="2">
    <source>
        <dbReference type="SAM" id="MobiDB-lite"/>
    </source>
</evidence>
<evidence type="ECO:0000313" key="4">
    <source>
        <dbReference type="EMBL" id="PIL23213.1"/>
    </source>
</evidence>
<keyword evidence="3" id="KW-1133">Transmembrane helix</keyword>
<evidence type="ECO:0000256" key="3">
    <source>
        <dbReference type="SAM" id="Phobius"/>
    </source>
</evidence>
<proteinExistence type="predicted"/>